<protein>
    <recommendedName>
        <fullName evidence="1">Integrase catalytic domain-containing protein</fullName>
    </recommendedName>
</protein>
<dbReference type="InterPro" id="IPR039537">
    <property type="entry name" value="Retrotran_Ty1/copia-like"/>
</dbReference>
<dbReference type="GO" id="GO:0003676">
    <property type="term" value="F:nucleic acid binding"/>
    <property type="evidence" value="ECO:0007669"/>
    <property type="project" value="InterPro"/>
</dbReference>
<dbReference type="AlphaFoldDB" id="A0AAQ3PNB8"/>
<evidence type="ECO:0000313" key="2">
    <source>
        <dbReference type="EMBL" id="WVZ53705.1"/>
    </source>
</evidence>
<dbReference type="PANTHER" id="PTHR42648">
    <property type="entry name" value="TRANSPOSASE, PUTATIVE-RELATED"/>
    <property type="match status" value="1"/>
</dbReference>
<dbReference type="InterPro" id="IPR012337">
    <property type="entry name" value="RNaseH-like_sf"/>
</dbReference>
<evidence type="ECO:0000259" key="1">
    <source>
        <dbReference type="PROSITE" id="PS50994"/>
    </source>
</evidence>
<name>A0AAQ3PNB8_PASNO</name>
<organism evidence="2 3">
    <name type="scientific">Paspalum notatum var. saurae</name>
    <dbReference type="NCBI Taxonomy" id="547442"/>
    <lineage>
        <taxon>Eukaryota</taxon>
        <taxon>Viridiplantae</taxon>
        <taxon>Streptophyta</taxon>
        <taxon>Embryophyta</taxon>
        <taxon>Tracheophyta</taxon>
        <taxon>Spermatophyta</taxon>
        <taxon>Magnoliopsida</taxon>
        <taxon>Liliopsida</taxon>
        <taxon>Poales</taxon>
        <taxon>Poaceae</taxon>
        <taxon>PACMAD clade</taxon>
        <taxon>Panicoideae</taxon>
        <taxon>Andropogonodae</taxon>
        <taxon>Paspaleae</taxon>
        <taxon>Paspalinae</taxon>
        <taxon>Paspalum</taxon>
    </lineage>
</organism>
<keyword evidence="3" id="KW-1185">Reference proteome</keyword>
<reference evidence="2 3" key="1">
    <citation type="submission" date="2024-02" db="EMBL/GenBank/DDBJ databases">
        <title>High-quality chromosome-scale genome assembly of Pensacola bahiagrass (Paspalum notatum Flugge var. saurae).</title>
        <authorList>
            <person name="Vega J.M."/>
            <person name="Podio M."/>
            <person name="Orjuela J."/>
            <person name="Siena L.A."/>
            <person name="Pessino S.C."/>
            <person name="Combes M.C."/>
            <person name="Mariac C."/>
            <person name="Albertini E."/>
            <person name="Pupilli F."/>
            <person name="Ortiz J.P.A."/>
            <person name="Leblanc O."/>
        </authorList>
    </citation>
    <scope>NUCLEOTIDE SEQUENCE [LARGE SCALE GENOMIC DNA]</scope>
    <source>
        <strain evidence="2">R1</strain>
        <tissue evidence="2">Leaf</tissue>
    </source>
</reference>
<dbReference type="GO" id="GO:0015074">
    <property type="term" value="P:DNA integration"/>
    <property type="evidence" value="ECO:0007669"/>
    <property type="project" value="InterPro"/>
</dbReference>
<sequence length="190" mass="21637">MVRGLPQIDHIDQVCDSCLAEKQRRLAFPTEAKYRAAHKLELVHGDLCGTAHAEAETGRKLGTLHTDRGGEFTVRNFIEHCMQEDIQRHLSTPYTLQQNLVVERCNQTVIGMARSLMKAMSIPVNFFRTFGCIAHVKANGKHLTKLEDQSTPMVFIGYEAGTKAWRFYNPVMWRVHVSCDAVLEESHPWD</sequence>
<proteinExistence type="predicted"/>
<dbReference type="Gene3D" id="3.30.420.10">
    <property type="entry name" value="Ribonuclease H-like superfamily/Ribonuclease H"/>
    <property type="match status" value="1"/>
</dbReference>
<evidence type="ECO:0000313" key="3">
    <source>
        <dbReference type="Proteomes" id="UP001341281"/>
    </source>
</evidence>
<gene>
    <name evidence="2" type="ORF">U9M48_004610</name>
</gene>
<dbReference type="Pfam" id="PF25597">
    <property type="entry name" value="SH3_retrovirus"/>
    <property type="match status" value="1"/>
</dbReference>
<dbReference type="PROSITE" id="PS50994">
    <property type="entry name" value="INTEGRASE"/>
    <property type="match status" value="1"/>
</dbReference>
<dbReference type="Proteomes" id="UP001341281">
    <property type="component" value="Chromosome 01"/>
</dbReference>
<dbReference type="EMBL" id="CP144745">
    <property type="protein sequence ID" value="WVZ53705.1"/>
    <property type="molecule type" value="Genomic_DNA"/>
</dbReference>
<dbReference type="SUPFAM" id="SSF53098">
    <property type="entry name" value="Ribonuclease H-like"/>
    <property type="match status" value="1"/>
</dbReference>
<accession>A0AAQ3PNB8</accession>
<dbReference type="InterPro" id="IPR001584">
    <property type="entry name" value="Integrase_cat-core"/>
</dbReference>
<dbReference type="PANTHER" id="PTHR42648:SF25">
    <property type="entry name" value="RNA-DIRECTED DNA POLYMERASE"/>
    <property type="match status" value="1"/>
</dbReference>
<dbReference type="InterPro" id="IPR036397">
    <property type="entry name" value="RNaseH_sf"/>
</dbReference>
<feature type="domain" description="Integrase catalytic" evidence="1">
    <location>
        <begin position="63"/>
        <end position="160"/>
    </location>
</feature>
<dbReference type="InterPro" id="IPR057670">
    <property type="entry name" value="SH3_retrovirus"/>
</dbReference>